<evidence type="ECO:0000259" key="6">
    <source>
        <dbReference type="Pfam" id="PF08281"/>
    </source>
</evidence>
<keyword evidence="4" id="KW-0804">Transcription</keyword>
<dbReference type="Pfam" id="PF08281">
    <property type="entry name" value="Sigma70_r4_2"/>
    <property type="match status" value="1"/>
</dbReference>
<dbReference type="GO" id="GO:0016987">
    <property type="term" value="F:sigma factor activity"/>
    <property type="evidence" value="ECO:0007669"/>
    <property type="project" value="UniProtKB-KW"/>
</dbReference>
<dbReference type="InterPro" id="IPR039425">
    <property type="entry name" value="RNA_pol_sigma-70-like"/>
</dbReference>
<proteinExistence type="inferred from homology"/>
<dbReference type="SUPFAM" id="SSF88946">
    <property type="entry name" value="Sigma2 domain of RNA polymerase sigma factors"/>
    <property type="match status" value="1"/>
</dbReference>
<gene>
    <name evidence="7" type="ORF">SAMN05216167_11756</name>
</gene>
<feature type="domain" description="RNA polymerase sigma factor 70 region 4 type 2" evidence="6">
    <location>
        <begin position="139"/>
        <end position="190"/>
    </location>
</feature>
<dbReference type="STRING" id="662367.SAMN05216167_11756"/>
<keyword evidence="3" id="KW-0731">Sigma factor</keyword>
<evidence type="ECO:0000259" key="5">
    <source>
        <dbReference type="Pfam" id="PF04542"/>
    </source>
</evidence>
<keyword evidence="8" id="KW-1185">Reference proteome</keyword>
<sequence length="219" mass="25797">MLKSDISRQPQTAWEKTDETLLWQQFREGQQEAFQGLVQHFYRELHFYGGRFTRDADLLKDCLQDLFLNLWTYRHKIVQTPYIRPYLYKSLRRKIYREVMRHSSTVSEGSITFDDVSSEEITAEQALIRTELSDYQTARLNALLAQLSDRQREAIHLKFYAELSNDEIADILAVNKQSVANLLHRGLSRLRESWPSLLSLVGYWLLVAERIADELLTVR</sequence>
<evidence type="ECO:0000256" key="3">
    <source>
        <dbReference type="ARBA" id="ARBA00023082"/>
    </source>
</evidence>
<dbReference type="InterPro" id="IPR014284">
    <property type="entry name" value="RNA_pol_sigma-70_dom"/>
</dbReference>
<reference evidence="7 8" key="1">
    <citation type="submission" date="2016-10" db="EMBL/GenBank/DDBJ databases">
        <authorList>
            <person name="de Groot N.N."/>
        </authorList>
    </citation>
    <scope>NUCLEOTIDE SEQUENCE [LARGE SCALE GENOMIC DNA]</scope>
    <source>
        <strain evidence="7 8">DSM 26130</strain>
    </source>
</reference>
<evidence type="ECO:0000256" key="1">
    <source>
        <dbReference type="ARBA" id="ARBA00010641"/>
    </source>
</evidence>
<dbReference type="InterPro" id="IPR013325">
    <property type="entry name" value="RNA_pol_sigma_r2"/>
</dbReference>
<dbReference type="InterPro" id="IPR013249">
    <property type="entry name" value="RNA_pol_sigma70_r4_t2"/>
</dbReference>
<dbReference type="PANTHER" id="PTHR43133">
    <property type="entry name" value="RNA POLYMERASE ECF-TYPE SIGMA FACTO"/>
    <property type="match status" value="1"/>
</dbReference>
<dbReference type="RefSeq" id="WP_093832373.1">
    <property type="nucleotide sequence ID" value="NZ_FOLQ01000017.1"/>
</dbReference>
<dbReference type="CDD" id="cd06171">
    <property type="entry name" value="Sigma70_r4"/>
    <property type="match status" value="1"/>
</dbReference>
<dbReference type="PANTHER" id="PTHR43133:SF46">
    <property type="entry name" value="RNA POLYMERASE SIGMA-70 FACTOR ECF SUBFAMILY"/>
    <property type="match status" value="1"/>
</dbReference>
<dbReference type="Gene3D" id="1.10.10.10">
    <property type="entry name" value="Winged helix-like DNA-binding domain superfamily/Winged helix DNA-binding domain"/>
    <property type="match status" value="1"/>
</dbReference>
<dbReference type="Proteomes" id="UP000198598">
    <property type="component" value="Unassembled WGS sequence"/>
</dbReference>
<dbReference type="EMBL" id="FOLQ01000017">
    <property type="protein sequence ID" value="SFE66480.1"/>
    <property type="molecule type" value="Genomic_DNA"/>
</dbReference>
<feature type="domain" description="RNA polymerase sigma-70 region 2" evidence="5">
    <location>
        <begin position="37"/>
        <end position="103"/>
    </location>
</feature>
<evidence type="ECO:0000313" key="7">
    <source>
        <dbReference type="EMBL" id="SFE66480.1"/>
    </source>
</evidence>
<keyword evidence="2" id="KW-0805">Transcription regulation</keyword>
<evidence type="ECO:0000256" key="2">
    <source>
        <dbReference type="ARBA" id="ARBA00023015"/>
    </source>
</evidence>
<evidence type="ECO:0000313" key="8">
    <source>
        <dbReference type="Proteomes" id="UP000198598"/>
    </source>
</evidence>
<dbReference type="InterPro" id="IPR036388">
    <property type="entry name" value="WH-like_DNA-bd_sf"/>
</dbReference>
<protein>
    <submittedName>
        <fullName evidence="7">RNA polymerase sigma factor, sigma-70 family</fullName>
    </submittedName>
</protein>
<dbReference type="SUPFAM" id="SSF88659">
    <property type="entry name" value="Sigma3 and sigma4 domains of RNA polymerase sigma factors"/>
    <property type="match status" value="1"/>
</dbReference>
<comment type="similarity">
    <text evidence="1">Belongs to the sigma-70 factor family. ECF subfamily.</text>
</comment>
<dbReference type="Gene3D" id="1.10.1740.10">
    <property type="match status" value="1"/>
</dbReference>
<evidence type="ECO:0000256" key="4">
    <source>
        <dbReference type="ARBA" id="ARBA00023163"/>
    </source>
</evidence>
<dbReference type="InterPro" id="IPR007627">
    <property type="entry name" value="RNA_pol_sigma70_r2"/>
</dbReference>
<dbReference type="InterPro" id="IPR013324">
    <property type="entry name" value="RNA_pol_sigma_r3/r4-like"/>
</dbReference>
<dbReference type="NCBIfam" id="TIGR02937">
    <property type="entry name" value="sigma70-ECF"/>
    <property type="match status" value="1"/>
</dbReference>
<dbReference type="AlphaFoldDB" id="A0A1I2CFL5"/>
<organism evidence="7 8">
    <name type="scientific">Spirosoma endophyticum</name>
    <dbReference type="NCBI Taxonomy" id="662367"/>
    <lineage>
        <taxon>Bacteria</taxon>
        <taxon>Pseudomonadati</taxon>
        <taxon>Bacteroidota</taxon>
        <taxon>Cytophagia</taxon>
        <taxon>Cytophagales</taxon>
        <taxon>Cytophagaceae</taxon>
        <taxon>Spirosoma</taxon>
    </lineage>
</organism>
<dbReference type="GO" id="GO:0003677">
    <property type="term" value="F:DNA binding"/>
    <property type="evidence" value="ECO:0007669"/>
    <property type="project" value="InterPro"/>
</dbReference>
<accession>A0A1I2CFL5</accession>
<dbReference type="Pfam" id="PF04542">
    <property type="entry name" value="Sigma70_r2"/>
    <property type="match status" value="1"/>
</dbReference>
<dbReference type="OrthoDB" id="1121921at2"/>
<name>A0A1I2CFL5_9BACT</name>
<dbReference type="GO" id="GO:0006352">
    <property type="term" value="P:DNA-templated transcription initiation"/>
    <property type="evidence" value="ECO:0007669"/>
    <property type="project" value="InterPro"/>
</dbReference>